<evidence type="ECO:0000256" key="1">
    <source>
        <dbReference type="SAM" id="Phobius"/>
    </source>
</evidence>
<dbReference type="PANTHER" id="PTHR30273">
    <property type="entry name" value="PERIPLASMIC SIGNAL SENSOR AND SIGMA FACTOR ACTIVATOR FECR-RELATED"/>
    <property type="match status" value="1"/>
</dbReference>
<evidence type="ECO:0000259" key="3">
    <source>
        <dbReference type="Pfam" id="PF16344"/>
    </source>
</evidence>
<feature type="domain" description="Protein FecR C-terminal" evidence="3">
    <location>
        <begin position="281"/>
        <end position="350"/>
    </location>
</feature>
<feature type="transmembrane region" description="Helical" evidence="1">
    <location>
        <begin position="79"/>
        <end position="101"/>
    </location>
</feature>
<evidence type="ECO:0000259" key="2">
    <source>
        <dbReference type="Pfam" id="PF04773"/>
    </source>
</evidence>
<sequence>MITAELIQRFFRDECNHEEAEAVAAYFREHPEMLTVYFNHERWHQLESGFKLAPAISGKMLDVIQQARKQQRNTRLRKYMAVAAGIAAVTIGVIFTLPMLLTTSPAKREVATIIQAPAPVLQTVHHEGPGTRAVRLADGSLITLEAHSTLQYYVPFESHQRTLWMKGEAHFDIHRQADKPMVVYAGGMGTWVLGTTFRIKTMPEKREVKVLLLTGKVIVKAADPALKGKLRDITLSPGQQLKVNTRQLKTQVSHIHTAVKVAAPVPAPAGINSSVTMHAEKITFNYVPLPEVFAVIEKEYHIIIKGDRERLQKKFFTGDISRTDAVLVILGNIALLNNIKVDQDTTGNYIIHQ</sequence>
<proteinExistence type="predicted"/>
<dbReference type="Proteomes" id="UP001549749">
    <property type="component" value="Unassembled WGS sequence"/>
</dbReference>
<accession>A0ABV2T1W5</accession>
<comment type="caution">
    <text evidence="4">The sequence shown here is derived from an EMBL/GenBank/DDBJ whole genome shotgun (WGS) entry which is preliminary data.</text>
</comment>
<gene>
    <name evidence="4" type="ORF">ABR189_06510</name>
</gene>
<keyword evidence="1" id="KW-1133">Transmembrane helix</keyword>
<dbReference type="EMBL" id="JBEXAC010000001">
    <property type="protein sequence ID" value="MET6997011.1"/>
    <property type="molecule type" value="Genomic_DNA"/>
</dbReference>
<evidence type="ECO:0000313" key="5">
    <source>
        <dbReference type="Proteomes" id="UP001549749"/>
    </source>
</evidence>
<dbReference type="Gene3D" id="3.55.50.30">
    <property type="match status" value="1"/>
</dbReference>
<dbReference type="PANTHER" id="PTHR30273:SF2">
    <property type="entry name" value="PROTEIN FECR"/>
    <property type="match status" value="1"/>
</dbReference>
<dbReference type="InterPro" id="IPR006860">
    <property type="entry name" value="FecR"/>
</dbReference>
<keyword evidence="5" id="KW-1185">Reference proteome</keyword>
<reference evidence="4 5" key="1">
    <citation type="submission" date="2024-06" db="EMBL/GenBank/DDBJ databases">
        <title>Chitinophaga defluvii sp. nov., isolated from municipal sewage.</title>
        <authorList>
            <person name="Zhang L."/>
        </authorList>
    </citation>
    <scope>NUCLEOTIDE SEQUENCE [LARGE SCALE GENOMIC DNA]</scope>
    <source>
        <strain evidence="4 5">H8</strain>
    </source>
</reference>
<name>A0ABV2T1W5_9BACT</name>
<protein>
    <submittedName>
        <fullName evidence="4">FecR domain-containing protein</fullName>
    </submittedName>
</protein>
<dbReference type="InterPro" id="IPR032508">
    <property type="entry name" value="FecR_C"/>
</dbReference>
<feature type="domain" description="FecR protein" evidence="2">
    <location>
        <begin position="131"/>
        <end position="217"/>
    </location>
</feature>
<dbReference type="Gene3D" id="2.60.120.1440">
    <property type="match status" value="1"/>
</dbReference>
<organism evidence="4 5">
    <name type="scientific">Chitinophaga defluvii</name>
    <dbReference type="NCBI Taxonomy" id="3163343"/>
    <lineage>
        <taxon>Bacteria</taxon>
        <taxon>Pseudomonadati</taxon>
        <taxon>Bacteroidota</taxon>
        <taxon>Chitinophagia</taxon>
        <taxon>Chitinophagales</taxon>
        <taxon>Chitinophagaceae</taxon>
        <taxon>Chitinophaga</taxon>
    </lineage>
</organism>
<dbReference type="Pfam" id="PF16344">
    <property type="entry name" value="FecR_C"/>
    <property type="match status" value="1"/>
</dbReference>
<keyword evidence="1" id="KW-0812">Transmembrane</keyword>
<dbReference type="InterPro" id="IPR012373">
    <property type="entry name" value="Ferrdict_sens_TM"/>
</dbReference>
<evidence type="ECO:0000313" key="4">
    <source>
        <dbReference type="EMBL" id="MET6997011.1"/>
    </source>
</evidence>
<dbReference type="Pfam" id="PF04773">
    <property type="entry name" value="FecR"/>
    <property type="match status" value="1"/>
</dbReference>
<dbReference type="RefSeq" id="WP_354659652.1">
    <property type="nucleotide sequence ID" value="NZ_JBEXAC010000001.1"/>
</dbReference>
<keyword evidence="1" id="KW-0472">Membrane</keyword>
<dbReference type="PIRSF" id="PIRSF018266">
    <property type="entry name" value="FecR"/>
    <property type="match status" value="1"/>
</dbReference>